<evidence type="ECO:0000313" key="2">
    <source>
        <dbReference type="Proteomes" id="UP001140066"/>
    </source>
</evidence>
<reference evidence="1" key="1">
    <citation type="submission" date="2022-07" db="EMBL/GenBank/DDBJ databases">
        <title>Phylogenomic reconstructions and comparative analyses of Kickxellomycotina fungi.</title>
        <authorList>
            <person name="Reynolds N.K."/>
            <person name="Stajich J.E."/>
            <person name="Barry K."/>
            <person name="Grigoriev I.V."/>
            <person name="Crous P."/>
            <person name="Smith M.E."/>
        </authorList>
    </citation>
    <scope>NUCLEOTIDE SEQUENCE</scope>
    <source>
        <strain evidence="1">BCRC 34191</strain>
    </source>
</reference>
<gene>
    <name evidence="1" type="ORF">GGI18_000887</name>
</gene>
<dbReference type="EMBL" id="JANBUK010000096">
    <property type="protein sequence ID" value="KAJ2791790.1"/>
    <property type="molecule type" value="Genomic_DNA"/>
</dbReference>
<organism evidence="1 2">
    <name type="scientific">Coemansia linderi</name>
    <dbReference type="NCBI Taxonomy" id="2663919"/>
    <lineage>
        <taxon>Eukaryota</taxon>
        <taxon>Fungi</taxon>
        <taxon>Fungi incertae sedis</taxon>
        <taxon>Zoopagomycota</taxon>
        <taxon>Kickxellomycotina</taxon>
        <taxon>Kickxellomycetes</taxon>
        <taxon>Kickxellales</taxon>
        <taxon>Kickxellaceae</taxon>
        <taxon>Coemansia</taxon>
    </lineage>
</organism>
<proteinExistence type="predicted"/>
<name>A0ACC1KM07_9FUNG</name>
<dbReference type="Proteomes" id="UP001140066">
    <property type="component" value="Unassembled WGS sequence"/>
</dbReference>
<keyword evidence="2" id="KW-1185">Reference proteome</keyword>
<protein>
    <submittedName>
        <fullName evidence="1">Uncharacterized protein</fullName>
    </submittedName>
</protein>
<sequence length="324" mass="36541">MNETLLFSYHDTAVYSGDPTSLREGQWLNDAMLSFYYEYLTHEILRGDNSVLLLKPTLVQCLRLQQATNYLYCIDAESLRSALPADMHAKELIFIPINNSNSFVHVEGGSGSHWSLLVYVKHTNPTYHYYDSMANMNYQYALAVKSKLDAILLGTANPVPPMITHSCPQQENGSDCGIFVILFTDLLSRRYNDLRLPPQPAPPKRPRKHSADPDAVRHAASIALQNRRNSAQPQSLLARRQPSALRDGKDEGNGVIRRPMSPFVAGGEWDRVAVRPSLMVAPVADRTFWWIDYSDLCNPLKARTTLQALVNDHCVRYSNRAPII</sequence>
<accession>A0ACC1KM07</accession>
<evidence type="ECO:0000313" key="1">
    <source>
        <dbReference type="EMBL" id="KAJ2791790.1"/>
    </source>
</evidence>
<comment type="caution">
    <text evidence="1">The sequence shown here is derived from an EMBL/GenBank/DDBJ whole genome shotgun (WGS) entry which is preliminary data.</text>
</comment>